<name>A0A081CHA8_PSEA2</name>
<evidence type="ECO:0000256" key="1">
    <source>
        <dbReference type="SAM" id="SignalP"/>
    </source>
</evidence>
<feature type="signal peptide" evidence="1">
    <location>
        <begin position="1"/>
        <end position="24"/>
    </location>
</feature>
<keyword evidence="1" id="KW-0732">Signal</keyword>
<organism evidence="2">
    <name type="scientific">Pseudozyma antarctica</name>
    <name type="common">Yeast</name>
    <name type="synonym">Candida antarctica</name>
    <dbReference type="NCBI Taxonomy" id="84753"/>
    <lineage>
        <taxon>Eukaryota</taxon>
        <taxon>Fungi</taxon>
        <taxon>Dikarya</taxon>
        <taxon>Basidiomycota</taxon>
        <taxon>Ustilaginomycotina</taxon>
        <taxon>Ustilaginomycetes</taxon>
        <taxon>Ustilaginales</taxon>
        <taxon>Ustilaginaceae</taxon>
        <taxon>Moesziomyces</taxon>
    </lineage>
</organism>
<dbReference type="GeneID" id="26305156"/>
<evidence type="ECO:0000313" key="2">
    <source>
        <dbReference type="EMBL" id="GAK66054.1"/>
    </source>
</evidence>
<dbReference type="RefSeq" id="XP_014655732.1">
    <property type="nucleotide sequence ID" value="XM_014800246.1"/>
</dbReference>
<sequence length="632" mass="71203">MHPYRLPALLSIFLLLASIALTHALASLPLKLERRVNPDHNSGTIPGNVAETLPEHAAGSTSGNVAGVLPEHVRGILPEHVAGTPSENVARTISYQAIEAGFFRPHTRWTPLVSNPMRALWYYRALFHKRVPIFFTGHDGFSKRELEQAYADFGGFHVLGRPELGEHTLTVVKGRYNIPLVRHATRSVHQHALNAYSTRSVFGDTAASVAFGYELPPTHSMMRSSVALPSWDAVWEGVHAPENMAVREAKRQLERDHHISFQSADGNNQLGVRLLNNGKKEIQWLIDTRPRTARSDSCDVLGVFYSPAINNVLDPTPTSCHAWKMRLVGPPVHDEAHSTKSMAALEPLEAVKVPVKRLSKSTFHLRPLHLLLSYEETHVIALTGFFICVQSLPGPNAPMLSKRMYATGNRATSSGELGFNDVYNGGFQPAPGTRGITRDIPRFYNGMYFYHRAPVFTFYRGQRISKLDLDVALATFNRFHVYDLVEGRYTTIERDGSDATRAIRSAWHGDIEAYMRRAFSTSGRFGRHISLVVHGHPMRTGRYKKIAGFRWPESPPTWNTVFRTVPFRQDPRLAPDEAEEFRLNLRRKLDTQRSAHFRSLDNSRAIGIRALHNGNIEYEVRDMIGRVSRFHP</sequence>
<gene>
    <name evidence="2" type="ORF">PAN0_011d4276</name>
</gene>
<proteinExistence type="predicted"/>
<dbReference type="Proteomes" id="UP000053758">
    <property type="component" value="Unassembled WGS sequence"/>
</dbReference>
<dbReference type="AlphaFoldDB" id="A0A081CHA8"/>
<evidence type="ECO:0000313" key="3">
    <source>
        <dbReference type="Proteomes" id="UP000053758"/>
    </source>
</evidence>
<protein>
    <submittedName>
        <fullName evidence="2">Uncharacterized protein</fullName>
    </submittedName>
</protein>
<feature type="chain" id="PRO_5001755824" evidence="1">
    <location>
        <begin position="25"/>
        <end position="632"/>
    </location>
</feature>
<keyword evidence="3" id="KW-1185">Reference proteome</keyword>
<reference evidence="2" key="1">
    <citation type="submission" date="2014-07" db="EMBL/GenBank/DDBJ databases">
        <title>Draft genome sequence of the yeast Pseudozyma antarctica JCM 10317 known as a producer of lipase B which used in a wide range of industrial applications.</title>
        <authorList>
            <person name="Morita T."/>
            <person name="Saika A."/>
            <person name="Koike H."/>
        </authorList>
    </citation>
    <scope>NUCLEOTIDE SEQUENCE</scope>
    <source>
        <strain evidence="2">JCM 10317</strain>
    </source>
</reference>
<dbReference type="HOGENOM" id="CLU_432754_0_0_1"/>
<dbReference type="EMBL" id="DF830078">
    <property type="protein sequence ID" value="GAK66054.1"/>
    <property type="molecule type" value="Genomic_DNA"/>
</dbReference>
<accession>A0A081CHA8</accession>